<sequence length="340" mass="37121">MKQLHKVVVGGDVIGVELKRKGKERSRQLGWFESVLCSSGEGEGIPSGCNRRPRFLLLVVPVLSLCMAGIDDNVAIIGDWVPPSPSPRTFFSAMLGEDIGSRPLVSEPPSSNRSEGLFLGRPPDQMVSGNRTVNNNGTLQGCLSSDKLAEFRSFSEQKSSSRGGLVERMAARAGFNAPRLNTESIRSADLSLSSDNRSPYLTIPPGLSPTTLLDSPVFLSNSLAQPSPTTGKFPFVSNVDGRSLTLMPEASDKSKDSLFEDINTSSFAFKPMPEPGTSFFFGTSTPPPKKKKKILPLSNFKPNVRHVAFKKNSRVLKPVKTPQIKQYVHKMSTAERRKLR</sequence>
<dbReference type="AlphaFoldDB" id="A0AAW0LF14"/>
<keyword evidence="2" id="KW-1185">Reference proteome</keyword>
<accession>A0AAW0LF14</accession>
<proteinExistence type="predicted"/>
<evidence type="ECO:0000313" key="2">
    <source>
        <dbReference type="Proteomes" id="UP000237347"/>
    </source>
</evidence>
<organism evidence="1 2">
    <name type="scientific">Quercus suber</name>
    <name type="common">Cork oak</name>
    <dbReference type="NCBI Taxonomy" id="58331"/>
    <lineage>
        <taxon>Eukaryota</taxon>
        <taxon>Viridiplantae</taxon>
        <taxon>Streptophyta</taxon>
        <taxon>Embryophyta</taxon>
        <taxon>Tracheophyta</taxon>
        <taxon>Spermatophyta</taxon>
        <taxon>Magnoliopsida</taxon>
        <taxon>eudicotyledons</taxon>
        <taxon>Gunneridae</taxon>
        <taxon>Pentapetalae</taxon>
        <taxon>rosids</taxon>
        <taxon>fabids</taxon>
        <taxon>Fagales</taxon>
        <taxon>Fagaceae</taxon>
        <taxon>Quercus</taxon>
    </lineage>
</organism>
<name>A0AAW0LF14_QUESU</name>
<dbReference type="EMBL" id="PKMF04000113">
    <property type="protein sequence ID" value="KAK7849469.1"/>
    <property type="molecule type" value="Genomic_DNA"/>
</dbReference>
<evidence type="ECO:0000313" key="1">
    <source>
        <dbReference type="EMBL" id="KAK7849469.1"/>
    </source>
</evidence>
<reference evidence="1 2" key="1">
    <citation type="journal article" date="2018" name="Sci. Data">
        <title>The draft genome sequence of cork oak.</title>
        <authorList>
            <person name="Ramos A.M."/>
            <person name="Usie A."/>
            <person name="Barbosa P."/>
            <person name="Barros P.M."/>
            <person name="Capote T."/>
            <person name="Chaves I."/>
            <person name="Simoes F."/>
            <person name="Abreu I."/>
            <person name="Carrasquinho I."/>
            <person name="Faro C."/>
            <person name="Guimaraes J.B."/>
            <person name="Mendonca D."/>
            <person name="Nobrega F."/>
            <person name="Rodrigues L."/>
            <person name="Saibo N.J.M."/>
            <person name="Varela M.C."/>
            <person name="Egas C."/>
            <person name="Matos J."/>
            <person name="Miguel C.M."/>
            <person name="Oliveira M.M."/>
            <person name="Ricardo C.P."/>
            <person name="Goncalves S."/>
        </authorList>
    </citation>
    <scope>NUCLEOTIDE SEQUENCE [LARGE SCALE GENOMIC DNA]</scope>
    <source>
        <strain evidence="2">cv. HL8</strain>
    </source>
</reference>
<comment type="caution">
    <text evidence="1">The sequence shown here is derived from an EMBL/GenBank/DDBJ whole genome shotgun (WGS) entry which is preliminary data.</text>
</comment>
<gene>
    <name evidence="1" type="primary">WRKY2</name>
    <name evidence="1" type="ORF">CFP56_002857</name>
</gene>
<protein>
    <submittedName>
        <fullName evidence="1">Wrky transcription factor 2</fullName>
    </submittedName>
</protein>
<dbReference type="Proteomes" id="UP000237347">
    <property type="component" value="Unassembled WGS sequence"/>
</dbReference>